<keyword evidence="1" id="KW-0812">Transmembrane</keyword>
<feature type="transmembrane region" description="Helical" evidence="1">
    <location>
        <begin position="104"/>
        <end position="124"/>
    </location>
</feature>
<evidence type="ECO:0000313" key="2">
    <source>
        <dbReference type="EMBL" id="OOF97689.1"/>
    </source>
</evidence>
<keyword evidence="4" id="KW-1185">Reference proteome</keyword>
<evidence type="ECO:0000313" key="3">
    <source>
        <dbReference type="EMBL" id="OOF97739.1"/>
    </source>
</evidence>
<dbReference type="EMBL" id="KV907496">
    <property type="protein sequence ID" value="OOF97739.1"/>
    <property type="molecule type" value="Genomic_DNA"/>
</dbReference>
<dbReference type="Proteomes" id="UP000188318">
    <property type="component" value="Unassembled WGS sequence"/>
</dbReference>
<keyword evidence="1" id="KW-0472">Membrane</keyword>
<proteinExistence type="predicted"/>
<reference evidence="3" key="1">
    <citation type="submission" date="2016-12" db="EMBL/GenBank/DDBJ databases">
        <authorList>
            <consortium name="DOE Joint Genome Institute"/>
            <person name="Riley R."/>
            <person name="Kuo A."/>
            <person name="Sun H."/>
            <person name="Pangilinan J."/>
            <person name="Culley D."/>
            <person name="Salamov A."/>
            <person name="Magnuson J."/>
            <person name="Bruno K."/>
            <person name="Henrissat B."/>
            <person name="Berka R."/>
            <person name="Tsang A."/>
            <person name="Barry K."/>
            <person name="lapidus A."/>
            <person name="Martin J."/>
            <person name="Lindquist E."/>
            <person name="Wang Z."/>
            <person name="Baker S."/>
            <person name="Grigoriev I."/>
            <person name="Nordberg H.P."/>
            <person name="Cantor M.N."/>
            <person name="Hua S.X."/>
        </authorList>
    </citation>
    <scope>NUCLEOTIDE SEQUENCE [LARGE SCALE GENOMIC DNA]</scope>
    <source>
        <strain evidence="3">ITEM 5010</strain>
    </source>
</reference>
<gene>
    <name evidence="2" type="ORF">ASPCADRAFT_163539</name>
    <name evidence="3" type="ORF">ASPCADRAFT_163670</name>
</gene>
<dbReference type="VEuPathDB" id="FungiDB:ASPCADRAFT_163539"/>
<evidence type="ECO:0000256" key="1">
    <source>
        <dbReference type="SAM" id="Phobius"/>
    </source>
</evidence>
<organism evidence="3 4">
    <name type="scientific">Aspergillus carbonarius (strain ITEM 5010)</name>
    <dbReference type="NCBI Taxonomy" id="602072"/>
    <lineage>
        <taxon>Eukaryota</taxon>
        <taxon>Fungi</taxon>
        <taxon>Dikarya</taxon>
        <taxon>Ascomycota</taxon>
        <taxon>Pezizomycotina</taxon>
        <taxon>Eurotiomycetes</taxon>
        <taxon>Eurotiomycetidae</taxon>
        <taxon>Eurotiales</taxon>
        <taxon>Aspergillaceae</taxon>
        <taxon>Aspergillus</taxon>
        <taxon>Aspergillus subgen. Circumdati</taxon>
    </lineage>
</organism>
<dbReference type="VEuPathDB" id="FungiDB:ASPCADRAFT_163670"/>
<name>A0A1R3RTB6_ASPC5</name>
<sequence>MESRVLLDEALSLLEAVLSHLYLRRRKLLVQGGVLQDGTFIKKVETAFVGITDESARHSLFFQLHSTSFAHCAGDLKHTALKGIPSTGVGTFILQDGMLVRGRGFLRLIFVCGGVLLLFGGVAHTGRRIFRLPKASKTSTARTLGFTVYNDSCIAEWTELGEMFVEHIVIAGEWKVPDENGRSISIVFL</sequence>
<keyword evidence="1" id="KW-1133">Transmembrane helix</keyword>
<protein>
    <submittedName>
        <fullName evidence="3">Uncharacterized protein</fullName>
    </submittedName>
</protein>
<evidence type="ECO:0000313" key="4">
    <source>
        <dbReference type="Proteomes" id="UP000188318"/>
    </source>
</evidence>
<dbReference type="AlphaFoldDB" id="A0A1R3RTB6"/>
<reference evidence="4" key="2">
    <citation type="journal article" date="2017" name="Genome Biol.">
        <title>Comparative genomics reveals high biological diversity and specific adaptations in the industrially and medically important fungal genus Aspergillus.</title>
        <authorList>
            <person name="de Vries R.P."/>
            <person name="Riley R."/>
            <person name="Wiebenga A."/>
            <person name="Aguilar-Osorio G."/>
            <person name="Amillis S."/>
            <person name="Uchima C.A."/>
            <person name="Anderluh G."/>
            <person name="Asadollahi M."/>
            <person name="Askin M."/>
            <person name="Barry K."/>
            <person name="Battaglia E."/>
            <person name="Bayram O."/>
            <person name="Benocci T."/>
            <person name="Braus-Stromeyer S.A."/>
            <person name="Caldana C."/>
            <person name="Canovas D."/>
            <person name="Cerqueira G.C."/>
            <person name="Chen F."/>
            <person name="Chen W."/>
            <person name="Choi C."/>
            <person name="Clum A."/>
            <person name="Dos Santos R.A."/>
            <person name="Damasio A.R."/>
            <person name="Diallinas G."/>
            <person name="Emri T."/>
            <person name="Fekete E."/>
            <person name="Flipphi M."/>
            <person name="Freyberg S."/>
            <person name="Gallo A."/>
            <person name="Gournas C."/>
            <person name="Habgood R."/>
            <person name="Hainaut M."/>
            <person name="Harispe M.L."/>
            <person name="Henrissat B."/>
            <person name="Hilden K.S."/>
            <person name="Hope R."/>
            <person name="Hossain A."/>
            <person name="Karabika E."/>
            <person name="Karaffa L."/>
            <person name="Karanyi Z."/>
            <person name="Krasevec N."/>
            <person name="Kuo A."/>
            <person name="Kusch H."/>
            <person name="LaButti K."/>
            <person name="Lagendijk E.L."/>
            <person name="Lapidus A."/>
            <person name="Levasseur A."/>
            <person name="Lindquist E."/>
            <person name="Lipzen A."/>
            <person name="Logrieco A.F."/>
            <person name="MacCabe A."/>
            <person name="Maekelae M.R."/>
            <person name="Malavazi I."/>
            <person name="Melin P."/>
            <person name="Meyer V."/>
            <person name="Mielnichuk N."/>
            <person name="Miskei M."/>
            <person name="Molnar A.P."/>
            <person name="Mule G."/>
            <person name="Ngan C.Y."/>
            <person name="Orejas M."/>
            <person name="Orosz E."/>
            <person name="Ouedraogo J.P."/>
            <person name="Overkamp K.M."/>
            <person name="Park H.-S."/>
            <person name="Perrone G."/>
            <person name="Piumi F."/>
            <person name="Punt P.J."/>
            <person name="Ram A.F."/>
            <person name="Ramon A."/>
            <person name="Rauscher S."/>
            <person name="Record E."/>
            <person name="Riano-Pachon D.M."/>
            <person name="Robert V."/>
            <person name="Roehrig J."/>
            <person name="Ruller R."/>
            <person name="Salamov A."/>
            <person name="Salih N.S."/>
            <person name="Samson R.A."/>
            <person name="Sandor E."/>
            <person name="Sanguinetti M."/>
            <person name="Schuetze T."/>
            <person name="Sepcic K."/>
            <person name="Shelest E."/>
            <person name="Sherlock G."/>
            <person name="Sophianopoulou V."/>
            <person name="Squina F.M."/>
            <person name="Sun H."/>
            <person name="Susca A."/>
            <person name="Todd R.B."/>
            <person name="Tsang A."/>
            <person name="Unkles S.E."/>
            <person name="van de Wiele N."/>
            <person name="van Rossen-Uffink D."/>
            <person name="Oliveira J.V."/>
            <person name="Vesth T.C."/>
            <person name="Visser J."/>
            <person name="Yu J.-H."/>
            <person name="Zhou M."/>
            <person name="Andersen M.R."/>
            <person name="Archer D.B."/>
            <person name="Baker S.E."/>
            <person name="Benoit I."/>
            <person name="Brakhage A.A."/>
            <person name="Braus G.H."/>
            <person name="Fischer R."/>
            <person name="Frisvad J.C."/>
            <person name="Goldman G.H."/>
            <person name="Houbraken J."/>
            <person name="Oakley B."/>
            <person name="Pocsi I."/>
            <person name="Scazzocchio C."/>
            <person name="Seiboth B."/>
            <person name="vanKuyk P.A."/>
            <person name="Wortman J."/>
            <person name="Dyer P.S."/>
            <person name="Grigoriev I.V."/>
        </authorList>
    </citation>
    <scope>NUCLEOTIDE SEQUENCE [LARGE SCALE GENOMIC DNA]</scope>
    <source>
        <strain evidence="4">ITEM 5010</strain>
    </source>
</reference>
<accession>A0A1R3RTB6</accession>
<dbReference type="EMBL" id="KV907496">
    <property type="protein sequence ID" value="OOF97689.1"/>
    <property type="molecule type" value="Genomic_DNA"/>
</dbReference>